<dbReference type="EMBL" id="FMSP01000001">
    <property type="protein sequence ID" value="SCV67198.1"/>
    <property type="molecule type" value="Genomic_DNA"/>
</dbReference>
<keyword evidence="2" id="KW-1185">Reference proteome</keyword>
<sequence>MPKSRSPIHPHLAISNSDNLLEYQGPRSSPRKEKKACLRIFAGTNFERAKLATTHGKPRPHSPKLMANRRHDDSFAYPEIKSALREHGFDPAMTYACMSTSSLDPKSMCCRSLPSNVHFSKKTPQDRINTVERNSSFFLRYADLIAKQYAPGPTYRVLLRYRFAHVGQDAP</sequence>
<evidence type="ECO:0000313" key="2">
    <source>
        <dbReference type="Proteomes" id="UP000198372"/>
    </source>
</evidence>
<organism evidence="1 2">
    <name type="scientific">Microbotryum intermedium</name>
    <dbReference type="NCBI Taxonomy" id="269621"/>
    <lineage>
        <taxon>Eukaryota</taxon>
        <taxon>Fungi</taxon>
        <taxon>Dikarya</taxon>
        <taxon>Basidiomycota</taxon>
        <taxon>Pucciniomycotina</taxon>
        <taxon>Microbotryomycetes</taxon>
        <taxon>Microbotryales</taxon>
        <taxon>Microbotryaceae</taxon>
        <taxon>Microbotryum</taxon>
    </lineage>
</organism>
<name>A0A238F7P7_9BASI</name>
<dbReference type="Proteomes" id="UP000198372">
    <property type="component" value="Unassembled WGS sequence"/>
</dbReference>
<proteinExistence type="predicted"/>
<protein>
    <submittedName>
        <fullName evidence="1">BQ2448_5844 protein</fullName>
    </submittedName>
</protein>
<evidence type="ECO:0000313" key="1">
    <source>
        <dbReference type="EMBL" id="SCV67198.1"/>
    </source>
</evidence>
<reference evidence="2" key="1">
    <citation type="submission" date="2016-09" db="EMBL/GenBank/DDBJ databases">
        <authorList>
            <person name="Jeantristanb JTB J.-T."/>
            <person name="Ricardo R."/>
        </authorList>
    </citation>
    <scope>NUCLEOTIDE SEQUENCE [LARGE SCALE GENOMIC DNA]</scope>
</reference>
<dbReference type="AlphaFoldDB" id="A0A238F7P7"/>
<accession>A0A238F7P7</accession>
<gene>
    <name evidence="1" type="ORF">BQ2448_5844</name>
</gene>